<dbReference type="InterPro" id="IPR046867">
    <property type="entry name" value="AldOxase/xan_DH_MoCoBD2"/>
</dbReference>
<dbReference type="SUPFAM" id="SSF56003">
    <property type="entry name" value="Molybdenum cofactor-binding domain"/>
    <property type="match status" value="1"/>
</dbReference>
<feature type="compositionally biased region" description="Low complexity" evidence="1">
    <location>
        <begin position="159"/>
        <end position="169"/>
    </location>
</feature>
<evidence type="ECO:0000313" key="4">
    <source>
        <dbReference type="Proteomes" id="UP001324287"/>
    </source>
</evidence>
<feature type="domain" description="Aldehyde oxidase/xanthine dehydrogenase second molybdopterin binding" evidence="2">
    <location>
        <begin position="8"/>
        <end position="137"/>
    </location>
</feature>
<keyword evidence="4" id="KW-1185">Reference proteome</keyword>
<name>A0ABZ1B7S9_9ACTN</name>
<organism evidence="3 4">
    <name type="scientific">Blastococcus brunescens</name>
    <dbReference type="NCBI Taxonomy" id="1564165"/>
    <lineage>
        <taxon>Bacteria</taxon>
        <taxon>Bacillati</taxon>
        <taxon>Actinomycetota</taxon>
        <taxon>Actinomycetes</taxon>
        <taxon>Geodermatophilales</taxon>
        <taxon>Geodermatophilaceae</taxon>
        <taxon>Blastococcus</taxon>
    </lineage>
</organism>
<dbReference type="Gene3D" id="3.30.365.10">
    <property type="entry name" value="Aldehyde oxidase/xanthine dehydrogenase, molybdopterin binding domain"/>
    <property type="match status" value="1"/>
</dbReference>
<protein>
    <submittedName>
        <fullName evidence="3">Molybdopterin cofactor-binding domain-containing protein</fullName>
    </submittedName>
</protein>
<evidence type="ECO:0000259" key="2">
    <source>
        <dbReference type="Pfam" id="PF20256"/>
    </source>
</evidence>
<dbReference type="Pfam" id="PF20256">
    <property type="entry name" value="MoCoBD_2"/>
    <property type="match status" value="1"/>
</dbReference>
<evidence type="ECO:0000313" key="3">
    <source>
        <dbReference type="EMBL" id="WRL66860.1"/>
    </source>
</evidence>
<reference evidence="3 4" key="1">
    <citation type="submission" date="2023-12" db="EMBL/GenBank/DDBJ databases">
        <title>Blastococcus brunescens sp. nov., an actonobacterium isolated from sandstone collected in sahara desert.</title>
        <authorList>
            <person name="Gtari M."/>
            <person name="Ghodhbane F."/>
        </authorList>
    </citation>
    <scope>NUCLEOTIDE SEQUENCE [LARGE SCALE GENOMIC DNA]</scope>
    <source>
        <strain evidence="3 4">BMG 8361</strain>
    </source>
</reference>
<dbReference type="InterPro" id="IPR037165">
    <property type="entry name" value="AldOxase/xan_DH_Mopterin-bd_sf"/>
</dbReference>
<gene>
    <name evidence="3" type="ORF">U6N30_05080</name>
</gene>
<evidence type="ECO:0000256" key="1">
    <source>
        <dbReference type="SAM" id="MobiDB-lite"/>
    </source>
</evidence>
<proteinExistence type="predicted"/>
<sequence>MECLRTGAERFGWSGRDLTPGIRTDGRWLIGTGVASATYPTRRRKAQCRISVDGSGRYTVEIDGSDIGTGAWTALTQIAADALRTDLGSVELRIGDSRLPFAGGAGGSTGLASWGTAIVFTARDLRTRLDEQYGGQLPADGVTVEGELPGSHPRRRRTPCTPTGRTSSRCGWTATPERCACLARPASTTPGRS</sequence>
<dbReference type="RefSeq" id="WP_324278171.1">
    <property type="nucleotide sequence ID" value="NZ_CP141261.1"/>
</dbReference>
<accession>A0ABZ1B7S9</accession>
<dbReference type="EMBL" id="CP141261">
    <property type="protein sequence ID" value="WRL66860.1"/>
    <property type="molecule type" value="Genomic_DNA"/>
</dbReference>
<feature type="region of interest" description="Disordered" evidence="1">
    <location>
        <begin position="134"/>
        <end position="171"/>
    </location>
</feature>
<dbReference type="Proteomes" id="UP001324287">
    <property type="component" value="Chromosome"/>
</dbReference>